<dbReference type="EMBL" id="JBDODL010000144">
    <property type="protein sequence ID" value="MES1918868.1"/>
    <property type="molecule type" value="Genomic_DNA"/>
</dbReference>
<evidence type="ECO:0000313" key="2">
    <source>
        <dbReference type="EMBL" id="MES1918868.1"/>
    </source>
</evidence>
<keyword evidence="3" id="KW-1185">Reference proteome</keyword>
<reference evidence="2 3" key="1">
    <citation type="journal article" date="2024" name="BMC Biol.">
        <title>Comparative genomics of Ascetosporea gives new insight into the evolutionary basis for animal parasitism in Rhizaria.</title>
        <authorList>
            <person name="Hiltunen Thoren M."/>
            <person name="Onut-Brannstrom I."/>
            <person name="Alfjorden A."/>
            <person name="Peckova H."/>
            <person name="Swords F."/>
            <person name="Hooper C."/>
            <person name="Holzer A.S."/>
            <person name="Bass D."/>
            <person name="Burki F."/>
        </authorList>
    </citation>
    <scope>NUCLEOTIDE SEQUENCE [LARGE SCALE GENOMIC DNA]</scope>
    <source>
        <strain evidence="2">20-A016</strain>
    </source>
</reference>
<evidence type="ECO:0000256" key="1">
    <source>
        <dbReference type="SAM" id="Coils"/>
    </source>
</evidence>
<evidence type="ECO:0008006" key="4">
    <source>
        <dbReference type="Google" id="ProtNLM"/>
    </source>
</evidence>
<evidence type="ECO:0000313" key="3">
    <source>
        <dbReference type="Proteomes" id="UP001439008"/>
    </source>
</evidence>
<proteinExistence type="predicted"/>
<protein>
    <recommendedName>
        <fullName evidence="4">DNA endonuclease activator Ctp1 C-terminal domain-containing protein</fullName>
    </recommendedName>
</protein>
<comment type="caution">
    <text evidence="2">The sequence shown here is derived from an EMBL/GenBank/DDBJ whole genome shotgun (WGS) entry which is preliminary data.</text>
</comment>
<sequence>MAVINNKNLSCKNCKNFLEKLQNENRTLEQSLSSYIKENKLLKEKLSVLNKKIQKQIKTDILFKNNQTTQKVNKNEQKFQKISKNEQKSQKINKNEQNMKKVVLKDKTNILSVPETIRGHKRKELKGHCCKQCKNFYDSKITGANIVKSVDELSRHRVNNKIPSTPPWYWDLSSD</sequence>
<name>A0ABV2AGT0_9EUKA</name>
<accession>A0ABV2AGT0</accession>
<feature type="coiled-coil region" evidence="1">
    <location>
        <begin position="11"/>
        <end position="59"/>
    </location>
</feature>
<gene>
    <name evidence="2" type="ORF">MHBO_000764</name>
</gene>
<keyword evidence="1" id="KW-0175">Coiled coil</keyword>
<dbReference type="Proteomes" id="UP001439008">
    <property type="component" value="Unassembled WGS sequence"/>
</dbReference>
<organism evidence="2 3">
    <name type="scientific">Bonamia ostreae</name>
    <dbReference type="NCBI Taxonomy" id="126728"/>
    <lineage>
        <taxon>Eukaryota</taxon>
        <taxon>Sar</taxon>
        <taxon>Rhizaria</taxon>
        <taxon>Endomyxa</taxon>
        <taxon>Ascetosporea</taxon>
        <taxon>Haplosporida</taxon>
        <taxon>Bonamia</taxon>
    </lineage>
</organism>